<evidence type="ECO:0000256" key="1">
    <source>
        <dbReference type="PROSITE-ProRule" id="PRU00339"/>
    </source>
</evidence>
<name>A0A178XM92_9HYPH</name>
<dbReference type="Gene3D" id="1.25.40.10">
    <property type="entry name" value="Tetratricopeptide repeat domain"/>
    <property type="match status" value="2"/>
</dbReference>
<dbReference type="Proteomes" id="UP000094025">
    <property type="component" value="Unassembled WGS sequence"/>
</dbReference>
<dbReference type="EMBL" id="LPUX01000065">
    <property type="protein sequence ID" value="OAP35852.1"/>
    <property type="molecule type" value="Genomic_DNA"/>
</dbReference>
<feature type="repeat" description="TPR" evidence="1">
    <location>
        <begin position="540"/>
        <end position="573"/>
    </location>
</feature>
<dbReference type="STRING" id="1472378.AU381_16865"/>
<evidence type="ECO:0000313" key="5">
    <source>
        <dbReference type="Proteomes" id="UP000094025"/>
    </source>
</evidence>
<keyword evidence="5" id="KW-1185">Reference proteome</keyword>
<feature type="region of interest" description="Disordered" evidence="2">
    <location>
        <begin position="253"/>
        <end position="274"/>
    </location>
</feature>
<evidence type="ECO:0000313" key="4">
    <source>
        <dbReference type="EMBL" id="OAP35852.1"/>
    </source>
</evidence>
<reference evidence="4 5" key="1">
    <citation type="journal article" date="2016" name="Int. J. Syst. Evol. Microbiol.">
        <title>Ensifer glycinis sp. nov., an novel rhizobial species associated with Glycine spp.</title>
        <authorList>
            <person name="Yan H."/>
            <person name="Yan J."/>
            <person name="Sui X.H."/>
            <person name="Wang E.T."/>
            <person name="Chen W.X."/>
            <person name="Zhang X.X."/>
            <person name="Chen W.F."/>
        </authorList>
    </citation>
    <scope>NUCLEOTIDE SEQUENCE [LARGE SCALE GENOMIC DNA]</scope>
    <source>
        <strain evidence="4 5">CCBAU 23380</strain>
    </source>
</reference>
<dbReference type="Pfam" id="PF03704">
    <property type="entry name" value="BTAD"/>
    <property type="match status" value="1"/>
</dbReference>
<proteinExistence type="predicted"/>
<dbReference type="InterPro" id="IPR019734">
    <property type="entry name" value="TPR_rpt"/>
</dbReference>
<accession>A0A178XM92</accession>
<dbReference type="InterPro" id="IPR051677">
    <property type="entry name" value="AfsR-DnrI-RedD_regulator"/>
</dbReference>
<evidence type="ECO:0000256" key="2">
    <source>
        <dbReference type="SAM" id="MobiDB-lite"/>
    </source>
</evidence>
<dbReference type="SUPFAM" id="SSF48452">
    <property type="entry name" value="TPR-like"/>
    <property type="match status" value="3"/>
</dbReference>
<dbReference type="AlphaFoldDB" id="A0A178XM92"/>
<keyword evidence="1" id="KW-0802">TPR repeat</keyword>
<dbReference type="PANTHER" id="PTHR35807">
    <property type="entry name" value="TRANSCRIPTIONAL REGULATOR REDD-RELATED"/>
    <property type="match status" value="1"/>
</dbReference>
<protein>
    <submittedName>
        <fullName evidence="4">Adenylate cyclase</fullName>
    </submittedName>
</protein>
<feature type="compositionally biased region" description="Basic and acidic residues" evidence="2">
    <location>
        <begin position="253"/>
        <end position="262"/>
    </location>
</feature>
<comment type="caution">
    <text evidence="4">The sequence shown here is derived from an EMBL/GenBank/DDBJ whole genome shotgun (WGS) entry which is preliminary data.</text>
</comment>
<dbReference type="RefSeq" id="WP_064244273.1">
    <property type="nucleotide sequence ID" value="NZ_LPUX01000065.1"/>
</dbReference>
<organism evidence="4 5">
    <name type="scientific">Sinorhizobium glycinis</name>
    <dbReference type="NCBI Taxonomy" id="1472378"/>
    <lineage>
        <taxon>Bacteria</taxon>
        <taxon>Pseudomonadati</taxon>
        <taxon>Pseudomonadota</taxon>
        <taxon>Alphaproteobacteria</taxon>
        <taxon>Hyphomicrobiales</taxon>
        <taxon>Rhizobiaceae</taxon>
        <taxon>Sinorhizobium/Ensifer group</taxon>
        <taxon>Sinorhizobium</taxon>
    </lineage>
</organism>
<dbReference type="PROSITE" id="PS50005">
    <property type="entry name" value="TPR"/>
    <property type="match status" value="1"/>
</dbReference>
<evidence type="ECO:0000259" key="3">
    <source>
        <dbReference type="SMART" id="SM01043"/>
    </source>
</evidence>
<dbReference type="InterPro" id="IPR036388">
    <property type="entry name" value="WH-like_DNA-bd_sf"/>
</dbReference>
<gene>
    <name evidence="4" type="ORF">AU381_16865</name>
</gene>
<dbReference type="Gene3D" id="1.10.10.10">
    <property type="entry name" value="Winged helix-like DNA-binding domain superfamily/Winged helix DNA-binding domain"/>
    <property type="match status" value="1"/>
</dbReference>
<dbReference type="OrthoDB" id="9807521at2"/>
<sequence>MNEEPRFSENIRGLRVGFTLLGGFAVRSATGEALFLPTAKIRLLAAYLALSPGQYQSRSKLCALFWEDRGAEQARASLRNALAAIRAVLGDHMVIANREAVMLDPNFVSTDVCELESLVARTPATEGAETARRLAAEFLEGLTGSGEELTEWIEFERTRCRNLSETLLAKTAEQLAESGEEAAAVALARQLVALDPFREKSHRLLMRLYARQGERSLAVAQFQRCRQLLADELGTEPSPQTVALADELSLEAKPTREARRPEVSPAPIQQEAARAADPDFRISIAVLPFLRPAEDADQSFLAEGLAEDLITELSRHKDFLVIARQSTLALGAGPRFAEDAAQALDVRYVLTGNLRRRGNDLSLGVQLIDSATHRTVWAERYARKLEEIFAVQDEIVSLIITAVDAEVRSSERERALRKPPGTMDAWELFHRGLWHAYNFSMDEIDAAEECFRRATELQPRFALGHAGLAQAAVVRIVWQMSDDVAATLEAGLAHARYAVALDGAHPYPHVMLGRLLTCQGELGLAHDHLRIATELNPSYAHAHYALAQVHIWSGQPVEALPCIDRAIRFSPRDPLLSMFMTVRSVCLFLMGDIAGAEAAARAAIARQARECWSRLGLAAALVESGRINEATAAVAEAKALLPNLSIASLDNLIGRMASAPRQRIIEVLQRAGLE</sequence>
<dbReference type="Pfam" id="PF13181">
    <property type="entry name" value="TPR_8"/>
    <property type="match status" value="1"/>
</dbReference>
<dbReference type="InterPro" id="IPR011990">
    <property type="entry name" value="TPR-like_helical_dom_sf"/>
</dbReference>
<dbReference type="SMART" id="SM01043">
    <property type="entry name" value="BTAD"/>
    <property type="match status" value="1"/>
</dbReference>
<dbReference type="SMART" id="SM00028">
    <property type="entry name" value="TPR"/>
    <property type="match status" value="5"/>
</dbReference>
<dbReference type="Gene3D" id="3.40.50.10070">
    <property type="entry name" value="TolB, N-terminal domain"/>
    <property type="match status" value="1"/>
</dbReference>
<dbReference type="InterPro" id="IPR005158">
    <property type="entry name" value="BTAD"/>
</dbReference>
<feature type="domain" description="Bacterial transcriptional activator" evidence="3">
    <location>
        <begin position="110"/>
        <end position="249"/>
    </location>
</feature>